<protein>
    <submittedName>
        <fullName evidence="2">Uncharacterized protein</fullName>
    </submittedName>
</protein>
<organism evidence="2 3">
    <name type="scientific">Saccharothrix yanglingensis</name>
    <dbReference type="NCBI Taxonomy" id="659496"/>
    <lineage>
        <taxon>Bacteria</taxon>
        <taxon>Bacillati</taxon>
        <taxon>Actinomycetota</taxon>
        <taxon>Actinomycetes</taxon>
        <taxon>Pseudonocardiales</taxon>
        <taxon>Pseudonocardiaceae</taxon>
        <taxon>Saccharothrix</taxon>
    </lineage>
</organism>
<keyword evidence="3" id="KW-1185">Reference proteome</keyword>
<evidence type="ECO:0000313" key="2">
    <source>
        <dbReference type="EMBL" id="MDQ2585192.1"/>
    </source>
</evidence>
<reference evidence="2 3" key="1">
    <citation type="submission" date="2017-06" db="EMBL/GenBank/DDBJ databases">
        <title>Cultured bacterium strain Saccharothrix yanglingensis Hhs.015.</title>
        <authorList>
            <person name="Xia Y."/>
        </authorList>
    </citation>
    <scope>NUCLEOTIDE SEQUENCE [LARGE SCALE GENOMIC DNA]</scope>
    <source>
        <strain evidence="2 3">Hhs.015</strain>
    </source>
</reference>
<name>A0ABU0WZK3_9PSEU</name>
<keyword evidence="1" id="KW-0812">Transmembrane</keyword>
<evidence type="ECO:0000313" key="3">
    <source>
        <dbReference type="Proteomes" id="UP001225605"/>
    </source>
</evidence>
<dbReference type="EMBL" id="NSDM01000005">
    <property type="protein sequence ID" value="MDQ2585192.1"/>
    <property type="molecule type" value="Genomic_DNA"/>
</dbReference>
<proteinExistence type="predicted"/>
<accession>A0ABU0WZK3</accession>
<gene>
    <name evidence="2" type="ORF">CKY47_14620</name>
</gene>
<feature type="transmembrane region" description="Helical" evidence="1">
    <location>
        <begin position="73"/>
        <end position="94"/>
    </location>
</feature>
<sequence>MLFSRSTREHFLLTGRLLAACRGVSLLHALWDSVNSIAVLITLVLTEQPGQRRALESGYLPEPAATRVQLFTAFTWIGLAVISAIGLVWPAVLVRASRRQAVPVTVRGHPPATDARWWPTGGYHR</sequence>
<evidence type="ECO:0000256" key="1">
    <source>
        <dbReference type="SAM" id="Phobius"/>
    </source>
</evidence>
<dbReference type="Proteomes" id="UP001225605">
    <property type="component" value="Unassembled WGS sequence"/>
</dbReference>
<keyword evidence="1" id="KW-0472">Membrane</keyword>
<comment type="caution">
    <text evidence="2">The sequence shown here is derived from an EMBL/GenBank/DDBJ whole genome shotgun (WGS) entry which is preliminary data.</text>
</comment>
<dbReference type="RefSeq" id="WP_306746364.1">
    <property type="nucleotide sequence ID" value="NZ_NSDM01000005.1"/>
</dbReference>
<keyword evidence="1" id="KW-1133">Transmembrane helix</keyword>